<organism evidence="2 3">
    <name type="scientific">Alteromonas lipolytica</name>
    <dbReference type="NCBI Taxonomy" id="1856405"/>
    <lineage>
        <taxon>Bacteria</taxon>
        <taxon>Pseudomonadati</taxon>
        <taxon>Pseudomonadota</taxon>
        <taxon>Gammaproteobacteria</taxon>
        <taxon>Alteromonadales</taxon>
        <taxon>Alteromonadaceae</taxon>
        <taxon>Alteromonas/Salinimonas group</taxon>
        <taxon>Alteromonas</taxon>
    </lineage>
</organism>
<dbReference type="PANTHER" id="PTHR21666:SF291">
    <property type="entry name" value="STAGE II SPORULATION PROTEIN Q"/>
    <property type="match status" value="1"/>
</dbReference>
<dbReference type="SUPFAM" id="SSF51261">
    <property type="entry name" value="Duplicated hybrid motif"/>
    <property type="match status" value="1"/>
</dbReference>
<dbReference type="Gene3D" id="2.70.70.10">
    <property type="entry name" value="Glucose Permease (Domain IIA)"/>
    <property type="match status" value="1"/>
</dbReference>
<name>A0A1E8F9N5_9ALTE</name>
<dbReference type="STRING" id="1856405.BFC17_05595"/>
<dbReference type="CDD" id="cd12797">
    <property type="entry name" value="M23_peptidase"/>
    <property type="match status" value="1"/>
</dbReference>
<dbReference type="InterPro" id="IPR050570">
    <property type="entry name" value="Cell_wall_metabolism_enzyme"/>
</dbReference>
<dbReference type="EMBL" id="MJIC01000016">
    <property type="protein sequence ID" value="OFI32627.1"/>
    <property type="molecule type" value="Genomic_DNA"/>
</dbReference>
<dbReference type="PANTHER" id="PTHR21666">
    <property type="entry name" value="PEPTIDASE-RELATED"/>
    <property type="match status" value="1"/>
</dbReference>
<evidence type="ECO:0000259" key="1">
    <source>
        <dbReference type="Pfam" id="PF01551"/>
    </source>
</evidence>
<evidence type="ECO:0000313" key="3">
    <source>
        <dbReference type="Proteomes" id="UP000176037"/>
    </source>
</evidence>
<accession>A0A1E8F9N5</accession>
<dbReference type="GO" id="GO:0004222">
    <property type="term" value="F:metalloendopeptidase activity"/>
    <property type="evidence" value="ECO:0007669"/>
    <property type="project" value="TreeGrafter"/>
</dbReference>
<dbReference type="RefSeq" id="WP_070178155.1">
    <property type="nucleotide sequence ID" value="NZ_BMJR01000005.1"/>
</dbReference>
<evidence type="ECO:0000313" key="2">
    <source>
        <dbReference type="EMBL" id="OFI32627.1"/>
    </source>
</evidence>
<dbReference type="InterPro" id="IPR011055">
    <property type="entry name" value="Dup_hybrid_motif"/>
</dbReference>
<feature type="domain" description="M23ase beta-sheet core" evidence="1">
    <location>
        <begin position="195"/>
        <end position="289"/>
    </location>
</feature>
<dbReference type="Pfam" id="PF01551">
    <property type="entry name" value="Peptidase_M23"/>
    <property type="match status" value="1"/>
</dbReference>
<comment type="caution">
    <text evidence="2">The sequence shown here is derived from an EMBL/GenBank/DDBJ whole genome shotgun (WGS) entry which is preliminary data.</text>
</comment>
<gene>
    <name evidence="2" type="ORF">BFC17_05595</name>
</gene>
<proteinExistence type="predicted"/>
<sequence>MKLTVTLIGKNKRIRRSVSVRSIVSLTVLSSLFVLVSSRSTDSSFENLARVKIAQNILETEQQQVDDLTVATSEQVKALTEQLMAMQGTLDKIDAKTQVLAKAMGVDEPSLKDFGLASATITSQLEDEEQRILSPIEELSSQLKHKQQQLAALERLVTGHHIDEQISLSGRPIEKGWLSSYYGMRTDPFSGQPAMHNGLDFAGEVGDDVVATAAGIVTWSGDRYGYGHLVEIEHGDGLVTRYGHNQTLLVNKGDLVTKGQVIALMGSTGRSTGAHVHYEVIKAGQKVDPLPYVYKK</sequence>
<dbReference type="Proteomes" id="UP000176037">
    <property type="component" value="Unassembled WGS sequence"/>
</dbReference>
<dbReference type="OrthoDB" id="9805070at2"/>
<dbReference type="FunFam" id="2.70.70.10:FF:000006">
    <property type="entry name" value="M23 family peptidase"/>
    <property type="match status" value="1"/>
</dbReference>
<protein>
    <submittedName>
        <fullName evidence="2">Peptidase M23</fullName>
    </submittedName>
</protein>
<reference evidence="2 3" key="1">
    <citation type="submission" date="2016-09" db="EMBL/GenBank/DDBJ databases">
        <title>Alteromonas lipolytica, a new species isolated from sea water.</title>
        <authorList>
            <person name="Wu Y.-H."/>
            <person name="Cheng H."/>
            <person name="Xu X.-W."/>
        </authorList>
    </citation>
    <scope>NUCLEOTIDE SEQUENCE [LARGE SCALE GENOMIC DNA]</scope>
    <source>
        <strain evidence="2 3">JW12</strain>
    </source>
</reference>
<dbReference type="InterPro" id="IPR016047">
    <property type="entry name" value="M23ase_b-sheet_dom"/>
</dbReference>
<keyword evidence="3" id="KW-1185">Reference proteome</keyword>
<dbReference type="AlphaFoldDB" id="A0A1E8F9N5"/>